<dbReference type="AlphaFoldDB" id="A0A7W7SFS8"/>
<name>A0A7W7SFS8_9ACTN</name>
<evidence type="ECO:0000313" key="3">
    <source>
        <dbReference type="Proteomes" id="UP000573327"/>
    </source>
</evidence>
<feature type="transmembrane region" description="Helical" evidence="1">
    <location>
        <begin position="54"/>
        <end position="73"/>
    </location>
</feature>
<sequence>MTPWFSNRRAARQEGGAGPDASMYPRWARWVLSVLGTSMLAAGAYAVFTRDVEAGPTALITIGAFLVLIGVVGRRITSVELASGQIGWEQREQVKEEVEAARTPEQALTVVDTAATYDPRIRQDPQLVSLARAAYDVVIRNSLTAALPPGATLTPVRDSLADFVVRVQDKSVAVVVKYGDPDSVFDSVRLRRVLEQMANSDFSAVVLVSNMGEPRGRVRQLANERTAAMGKSLAYVQWRDGADDLALWQTVAAQAR</sequence>
<gene>
    <name evidence="2" type="ORF">F4556_005195</name>
</gene>
<keyword evidence="1" id="KW-1133">Transmembrane helix</keyword>
<dbReference type="RefSeq" id="WP_184920170.1">
    <property type="nucleotide sequence ID" value="NZ_JACHJR010000001.1"/>
</dbReference>
<accession>A0A7W7SFS8</accession>
<keyword evidence="1" id="KW-0472">Membrane</keyword>
<organism evidence="2 3">
    <name type="scientific">Kitasatospora gansuensis</name>
    <dbReference type="NCBI Taxonomy" id="258050"/>
    <lineage>
        <taxon>Bacteria</taxon>
        <taxon>Bacillati</taxon>
        <taxon>Actinomycetota</taxon>
        <taxon>Actinomycetes</taxon>
        <taxon>Kitasatosporales</taxon>
        <taxon>Streptomycetaceae</taxon>
        <taxon>Kitasatospora</taxon>
    </lineage>
</organism>
<proteinExistence type="predicted"/>
<keyword evidence="1" id="KW-0812">Transmembrane</keyword>
<keyword evidence="3" id="KW-1185">Reference proteome</keyword>
<protein>
    <submittedName>
        <fullName evidence="2">Uncharacterized protein</fullName>
    </submittedName>
</protein>
<dbReference type="Proteomes" id="UP000573327">
    <property type="component" value="Unassembled WGS sequence"/>
</dbReference>
<evidence type="ECO:0000313" key="2">
    <source>
        <dbReference type="EMBL" id="MBB4949660.1"/>
    </source>
</evidence>
<feature type="transmembrane region" description="Helical" evidence="1">
    <location>
        <begin position="30"/>
        <end position="48"/>
    </location>
</feature>
<dbReference type="EMBL" id="JACHJR010000001">
    <property type="protein sequence ID" value="MBB4949660.1"/>
    <property type="molecule type" value="Genomic_DNA"/>
</dbReference>
<reference evidence="2 3" key="1">
    <citation type="submission" date="2020-08" db="EMBL/GenBank/DDBJ databases">
        <title>Sequencing the genomes of 1000 actinobacteria strains.</title>
        <authorList>
            <person name="Klenk H.-P."/>
        </authorList>
    </citation>
    <scope>NUCLEOTIDE SEQUENCE [LARGE SCALE GENOMIC DNA]</scope>
    <source>
        <strain evidence="2 3">DSM 44786</strain>
    </source>
</reference>
<comment type="caution">
    <text evidence="2">The sequence shown here is derived from an EMBL/GenBank/DDBJ whole genome shotgun (WGS) entry which is preliminary data.</text>
</comment>
<evidence type="ECO:0000256" key="1">
    <source>
        <dbReference type="SAM" id="Phobius"/>
    </source>
</evidence>